<name>A0ACB8WAC1_9TELE</name>
<organism evidence="1 2">
    <name type="scientific">Scortum barcoo</name>
    <name type="common">barcoo grunter</name>
    <dbReference type="NCBI Taxonomy" id="214431"/>
    <lineage>
        <taxon>Eukaryota</taxon>
        <taxon>Metazoa</taxon>
        <taxon>Chordata</taxon>
        <taxon>Craniata</taxon>
        <taxon>Vertebrata</taxon>
        <taxon>Euteleostomi</taxon>
        <taxon>Actinopterygii</taxon>
        <taxon>Neopterygii</taxon>
        <taxon>Teleostei</taxon>
        <taxon>Neoteleostei</taxon>
        <taxon>Acanthomorphata</taxon>
        <taxon>Eupercaria</taxon>
        <taxon>Centrarchiformes</taxon>
        <taxon>Terapontoidei</taxon>
        <taxon>Terapontidae</taxon>
        <taxon>Scortum</taxon>
    </lineage>
</organism>
<dbReference type="Proteomes" id="UP000831701">
    <property type="component" value="Chromosome 12"/>
</dbReference>
<accession>A0ACB8WAC1</accession>
<dbReference type="EMBL" id="CM041542">
    <property type="protein sequence ID" value="KAI3364773.1"/>
    <property type="molecule type" value="Genomic_DNA"/>
</dbReference>
<proteinExistence type="predicted"/>
<evidence type="ECO:0000313" key="1">
    <source>
        <dbReference type="EMBL" id="KAI3364773.1"/>
    </source>
</evidence>
<gene>
    <name evidence="1" type="ORF">L3Q82_000984</name>
</gene>
<evidence type="ECO:0000313" key="2">
    <source>
        <dbReference type="Proteomes" id="UP000831701"/>
    </source>
</evidence>
<protein>
    <submittedName>
        <fullName evidence="1">Uncharacterized protein</fullName>
    </submittedName>
</protein>
<reference evidence="1" key="1">
    <citation type="submission" date="2022-04" db="EMBL/GenBank/DDBJ databases">
        <title>Jade perch genome.</title>
        <authorList>
            <person name="Chao B."/>
        </authorList>
    </citation>
    <scope>NUCLEOTIDE SEQUENCE</scope>
    <source>
        <strain evidence="1">CB-2022</strain>
    </source>
</reference>
<comment type="caution">
    <text evidence="1">The sequence shown here is derived from an EMBL/GenBank/DDBJ whole genome shotgun (WGS) entry which is preliminary data.</text>
</comment>
<sequence length="528" mass="59089">MKFGKSICVLNVGGTRYAFTREVIRDFPLRRVSRLHACATEKEVLELCDDYDRDRNEFFFDRHAQAFVFIMLYVRSGKLRFIPGVCELSFYTEMLYWGLESAHLDSCCQKRLDDRMSEIGMDSLSEEELGVSGDEPQSPGEPVQRTALTRRAKWLENMRKAFEEPNSSLAAQLLASVSVIFVIVSMIMLCASTLPDWDTAKRNTVDEHRIVEAVCIGWFTAECIVRFLVAKNKWDFLRRPLNIIDVIAITPYYVTMAMARAGMPGAGLGVAGVILRVLRMMRVFWLMKLARHFLGLQTLGLTLTRCYREMVMLMVFVFVAMAIYSALAQLLEHGLDLGTQNQDYASIPAAAWWVIISMTTVGYGDVYPVTIGGRVLGGMCVVSGIVLLALPITFIYHSFVQCYHELKIRSASKMYYKFSGFTQKLTGTFPLAAVSPQGLRPGVPAETPTMVFATPTKVVSEAGSTVEYLGANKVPDLQKLFQTSDGVPIHLKRGVPDRLLYRTTMALTIGGALYCMVALYMAAQPSNK</sequence>
<keyword evidence="2" id="KW-1185">Reference proteome</keyword>